<keyword evidence="6 8" id="KW-1133">Transmembrane helix</keyword>
<evidence type="ECO:0000256" key="5">
    <source>
        <dbReference type="ARBA" id="ARBA00022692"/>
    </source>
</evidence>
<dbReference type="Pfam" id="PF13231">
    <property type="entry name" value="PMT_2"/>
    <property type="match status" value="1"/>
</dbReference>
<evidence type="ECO:0000256" key="7">
    <source>
        <dbReference type="ARBA" id="ARBA00023136"/>
    </source>
</evidence>
<evidence type="ECO:0000313" key="11">
    <source>
        <dbReference type="Proteomes" id="UP000503011"/>
    </source>
</evidence>
<name>A0A6F8YYC6_9ACTN</name>
<dbReference type="GO" id="GO:0005886">
    <property type="term" value="C:plasma membrane"/>
    <property type="evidence" value="ECO:0007669"/>
    <property type="project" value="UniProtKB-SubCell"/>
</dbReference>
<evidence type="ECO:0000256" key="4">
    <source>
        <dbReference type="ARBA" id="ARBA00022679"/>
    </source>
</evidence>
<evidence type="ECO:0000256" key="2">
    <source>
        <dbReference type="ARBA" id="ARBA00022475"/>
    </source>
</evidence>
<feature type="transmembrane region" description="Helical" evidence="8">
    <location>
        <begin position="161"/>
        <end position="193"/>
    </location>
</feature>
<dbReference type="AlphaFoldDB" id="A0A6F8YYC6"/>
<feature type="domain" description="Glycosyltransferase RgtA/B/C/D-like" evidence="9">
    <location>
        <begin position="64"/>
        <end position="195"/>
    </location>
</feature>
<feature type="transmembrane region" description="Helical" evidence="8">
    <location>
        <begin position="205"/>
        <end position="225"/>
    </location>
</feature>
<dbReference type="KEGG" id="psuu:Psuf_081540"/>
<keyword evidence="11" id="KW-1185">Reference proteome</keyword>
<keyword evidence="7 8" id="KW-0472">Membrane</keyword>
<sequence>MFVPGRRWTYLALLPLLAGALARLWHWGHDRPLWLDEQMIAINVRDGGGFRGLAGPLLHHQSAPLGWLWAERAALLAFGDGERVLRAQPLLFSLATLVLVWLVVRTWFGPAGAVTAALLFGFAPSLVQYAAEAKQYSADAFCALALLALAARAVTRPRWTPAWWLAAAAAAWLSMDAILLTPGLAAVLVGAVWRRDGWRAAARAAYFAPVWLAAAGTHYLVALRYTTGEPHLRPWWQRRGGFPDGSLASWLAHRPAGLAADPLHLPEGPATAGFWLLVLAGLAVLLARRTALGLLLAAPLATAAVLGAAHAVPLAGRLAIWLLPPLFLAAAAAVEALASATARARVPATAGLAVLATGLALVPQIRYAAQPPRLADGVDDRAGMAWLEAEHRPGDLVLVSVSSIPAVRWYSSMDRLRPGRFVRPVPPGPACSPGDLPDALAGRRRVLAYSGTLTNPATPAVLQARLAEQGRIVERRAFHDGVGWLVDLHPPASPAPTLPRLKTSCLQLSAFGWR</sequence>
<accession>A0A6F8YYC6</accession>
<dbReference type="InterPro" id="IPR038731">
    <property type="entry name" value="RgtA/B/C-like"/>
</dbReference>
<dbReference type="PANTHER" id="PTHR33908">
    <property type="entry name" value="MANNOSYLTRANSFERASE YKCB-RELATED"/>
    <property type="match status" value="1"/>
</dbReference>
<proteinExistence type="predicted"/>
<comment type="subcellular location">
    <subcellularLocation>
        <location evidence="1">Cell membrane</location>
        <topology evidence="1">Multi-pass membrane protein</topology>
    </subcellularLocation>
</comment>
<evidence type="ECO:0000259" key="9">
    <source>
        <dbReference type="Pfam" id="PF13231"/>
    </source>
</evidence>
<keyword evidence="2" id="KW-1003">Cell membrane</keyword>
<protein>
    <recommendedName>
        <fullName evidence="9">Glycosyltransferase RgtA/B/C/D-like domain-containing protein</fullName>
    </recommendedName>
</protein>
<organism evidence="10 11">
    <name type="scientific">Phytohabitans suffuscus</name>
    <dbReference type="NCBI Taxonomy" id="624315"/>
    <lineage>
        <taxon>Bacteria</taxon>
        <taxon>Bacillati</taxon>
        <taxon>Actinomycetota</taxon>
        <taxon>Actinomycetes</taxon>
        <taxon>Micromonosporales</taxon>
        <taxon>Micromonosporaceae</taxon>
    </lineage>
</organism>
<feature type="transmembrane region" description="Helical" evidence="8">
    <location>
        <begin position="270"/>
        <end position="287"/>
    </location>
</feature>
<reference evidence="10 11" key="2">
    <citation type="submission" date="2020-03" db="EMBL/GenBank/DDBJ databases">
        <authorList>
            <person name="Ichikawa N."/>
            <person name="Kimura A."/>
            <person name="Kitahashi Y."/>
            <person name="Uohara A."/>
        </authorList>
    </citation>
    <scope>NUCLEOTIDE SEQUENCE [LARGE SCALE GENOMIC DNA]</scope>
    <source>
        <strain evidence="10 11">NBRC 105367</strain>
    </source>
</reference>
<feature type="transmembrane region" description="Helical" evidence="8">
    <location>
        <begin position="294"/>
        <end position="312"/>
    </location>
</feature>
<dbReference type="EMBL" id="AP022871">
    <property type="protein sequence ID" value="BCB90841.1"/>
    <property type="molecule type" value="Genomic_DNA"/>
</dbReference>
<evidence type="ECO:0000256" key="8">
    <source>
        <dbReference type="SAM" id="Phobius"/>
    </source>
</evidence>
<keyword evidence="5 8" id="KW-0812">Transmembrane</keyword>
<keyword evidence="4" id="KW-0808">Transferase</keyword>
<feature type="transmembrane region" description="Helical" evidence="8">
    <location>
        <begin position="138"/>
        <end position="155"/>
    </location>
</feature>
<keyword evidence="3" id="KW-0328">Glycosyltransferase</keyword>
<dbReference type="GO" id="GO:0009103">
    <property type="term" value="P:lipopolysaccharide biosynthetic process"/>
    <property type="evidence" value="ECO:0007669"/>
    <property type="project" value="UniProtKB-ARBA"/>
</dbReference>
<feature type="transmembrane region" description="Helical" evidence="8">
    <location>
        <begin position="318"/>
        <end position="338"/>
    </location>
</feature>
<evidence type="ECO:0000256" key="3">
    <source>
        <dbReference type="ARBA" id="ARBA00022676"/>
    </source>
</evidence>
<reference evidence="10 11" key="1">
    <citation type="submission" date="2020-03" db="EMBL/GenBank/DDBJ databases">
        <title>Whole genome shotgun sequence of Phytohabitans suffuscus NBRC 105367.</title>
        <authorList>
            <person name="Komaki H."/>
            <person name="Tamura T."/>
        </authorList>
    </citation>
    <scope>NUCLEOTIDE SEQUENCE [LARGE SCALE GENOMIC DNA]</scope>
    <source>
        <strain evidence="10 11">NBRC 105367</strain>
    </source>
</reference>
<gene>
    <name evidence="10" type="ORF">Psuf_081540</name>
</gene>
<dbReference type="PANTHER" id="PTHR33908:SF11">
    <property type="entry name" value="MEMBRANE PROTEIN"/>
    <property type="match status" value="1"/>
</dbReference>
<evidence type="ECO:0000256" key="6">
    <source>
        <dbReference type="ARBA" id="ARBA00022989"/>
    </source>
</evidence>
<dbReference type="GO" id="GO:0016763">
    <property type="term" value="F:pentosyltransferase activity"/>
    <property type="evidence" value="ECO:0007669"/>
    <property type="project" value="TreeGrafter"/>
</dbReference>
<dbReference type="Proteomes" id="UP000503011">
    <property type="component" value="Chromosome"/>
</dbReference>
<evidence type="ECO:0000256" key="1">
    <source>
        <dbReference type="ARBA" id="ARBA00004651"/>
    </source>
</evidence>
<dbReference type="InterPro" id="IPR050297">
    <property type="entry name" value="LipidA_mod_glycosyltrf_83"/>
</dbReference>
<evidence type="ECO:0000313" key="10">
    <source>
        <dbReference type="EMBL" id="BCB90841.1"/>
    </source>
</evidence>